<gene>
    <name evidence="4" type="ORF">GCM10022280_08870</name>
</gene>
<accession>A0ABP7SKE6</accession>
<dbReference type="InterPro" id="IPR004046">
    <property type="entry name" value="GST_C"/>
</dbReference>
<dbReference type="SFLD" id="SFLDG01150">
    <property type="entry name" value="Main.1:_Beta-like"/>
    <property type="match status" value="1"/>
</dbReference>
<dbReference type="SFLD" id="SFLDS00019">
    <property type="entry name" value="Glutathione_Transferase_(cytos"/>
    <property type="match status" value="1"/>
</dbReference>
<reference evidence="5" key="1">
    <citation type="journal article" date="2019" name="Int. J. Syst. Evol. Microbiol.">
        <title>The Global Catalogue of Microorganisms (GCM) 10K type strain sequencing project: providing services to taxonomists for standard genome sequencing and annotation.</title>
        <authorList>
            <consortium name="The Broad Institute Genomics Platform"/>
            <consortium name="The Broad Institute Genome Sequencing Center for Infectious Disease"/>
            <person name="Wu L."/>
            <person name="Ma J."/>
        </authorList>
    </citation>
    <scope>NUCLEOTIDE SEQUENCE [LARGE SCALE GENOMIC DNA]</scope>
    <source>
        <strain evidence="5">JCM 17563</strain>
    </source>
</reference>
<dbReference type="Pfam" id="PF00043">
    <property type="entry name" value="GST_C"/>
    <property type="match status" value="1"/>
</dbReference>
<evidence type="ECO:0000259" key="3">
    <source>
        <dbReference type="PROSITE" id="PS50405"/>
    </source>
</evidence>
<keyword evidence="5" id="KW-1185">Reference proteome</keyword>
<dbReference type="Gene3D" id="1.20.1050.10">
    <property type="match status" value="1"/>
</dbReference>
<dbReference type="SFLD" id="SFLDG00358">
    <property type="entry name" value="Main_(cytGST)"/>
    <property type="match status" value="1"/>
</dbReference>
<evidence type="ECO:0000313" key="5">
    <source>
        <dbReference type="Proteomes" id="UP001500235"/>
    </source>
</evidence>
<name>A0ABP7SKE6_9SPHN</name>
<dbReference type="PANTHER" id="PTHR43969:SF9">
    <property type="entry name" value="GLUTATHIONE S TRANSFERASE D10, ISOFORM A-RELATED"/>
    <property type="match status" value="1"/>
</dbReference>
<dbReference type="InterPro" id="IPR036249">
    <property type="entry name" value="Thioredoxin-like_sf"/>
</dbReference>
<dbReference type="InterPro" id="IPR004045">
    <property type="entry name" value="Glutathione_S-Trfase_N"/>
</dbReference>
<dbReference type="EMBL" id="BAABBQ010000001">
    <property type="protein sequence ID" value="GAA4013013.1"/>
    <property type="molecule type" value="Genomic_DNA"/>
</dbReference>
<evidence type="ECO:0000259" key="2">
    <source>
        <dbReference type="PROSITE" id="PS50404"/>
    </source>
</evidence>
<organism evidence="4 5">
    <name type="scientific">Sphingomonas swuensis</name>
    <dbReference type="NCBI Taxonomy" id="977800"/>
    <lineage>
        <taxon>Bacteria</taxon>
        <taxon>Pseudomonadati</taxon>
        <taxon>Pseudomonadota</taxon>
        <taxon>Alphaproteobacteria</taxon>
        <taxon>Sphingomonadales</taxon>
        <taxon>Sphingomonadaceae</taxon>
        <taxon>Sphingomonas</taxon>
    </lineage>
</organism>
<dbReference type="SUPFAM" id="SSF52833">
    <property type="entry name" value="Thioredoxin-like"/>
    <property type="match status" value="1"/>
</dbReference>
<comment type="caution">
    <text evidence="4">The sequence shown here is derived from an EMBL/GenBank/DDBJ whole genome shotgun (WGS) entry which is preliminary data.</text>
</comment>
<dbReference type="SUPFAM" id="SSF47616">
    <property type="entry name" value="GST C-terminal domain-like"/>
    <property type="match status" value="1"/>
</dbReference>
<evidence type="ECO:0000256" key="1">
    <source>
        <dbReference type="ARBA" id="ARBA00011738"/>
    </source>
</evidence>
<proteinExistence type="predicted"/>
<comment type="subunit">
    <text evidence="1">Homodimer.</text>
</comment>
<protein>
    <submittedName>
        <fullName evidence="4">Glutathione S-transferase family protein</fullName>
    </submittedName>
</protein>
<feature type="domain" description="GST N-terminal" evidence="2">
    <location>
        <begin position="1"/>
        <end position="80"/>
    </location>
</feature>
<sequence>MKLYLDPISTTSRPLLMFAEEHALPVEIVHVRLFEGEHRTPDFLRINPNGCVPVLVDGGFVLTESGAILRYLADLAGSPAYPTDLRARARINAAMDWFATNFHTAVGTQLAYPALFPAFHPFSPEARAEVAATGLASAHRWLVVLDQHMLGPRRNYVAGEELTIADYVGGSMLALAEAAEVDLGDTPNVRRWLATLKGRPSWDPTFAAFNGLLSATRPAA</sequence>
<dbReference type="InterPro" id="IPR040079">
    <property type="entry name" value="Glutathione_S-Trfase"/>
</dbReference>
<feature type="domain" description="GST C-terminal" evidence="3">
    <location>
        <begin position="84"/>
        <end position="220"/>
    </location>
</feature>
<dbReference type="PROSITE" id="PS50405">
    <property type="entry name" value="GST_CTER"/>
    <property type="match status" value="1"/>
</dbReference>
<dbReference type="InterPro" id="IPR036282">
    <property type="entry name" value="Glutathione-S-Trfase_C_sf"/>
</dbReference>
<dbReference type="PROSITE" id="PS50404">
    <property type="entry name" value="GST_NTER"/>
    <property type="match status" value="1"/>
</dbReference>
<dbReference type="Proteomes" id="UP001500235">
    <property type="component" value="Unassembled WGS sequence"/>
</dbReference>
<dbReference type="RefSeq" id="WP_344706176.1">
    <property type="nucleotide sequence ID" value="NZ_BAABBQ010000001.1"/>
</dbReference>
<dbReference type="Pfam" id="PF13409">
    <property type="entry name" value="GST_N_2"/>
    <property type="match status" value="1"/>
</dbReference>
<dbReference type="InterPro" id="IPR010987">
    <property type="entry name" value="Glutathione-S-Trfase_C-like"/>
</dbReference>
<evidence type="ECO:0000313" key="4">
    <source>
        <dbReference type="EMBL" id="GAA4013013.1"/>
    </source>
</evidence>
<dbReference type="Gene3D" id="3.40.30.10">
    <property type="entry name" value="Glutaredoxin"/>
    <property type="match status" value="1"/>
</dbReference>
<dbReference type="PANTHER" id="PTHR43969">
    <property type="entry name" value="GLUTATHIONE S TRANSFERASE D10, ISOFORM A-RELATED"/>
    <property type="match status" value="1"/>
</dbReference>